<evidence type="ECO:0000256" key="3">
    <source>
        <dbReference type="ARBA" id="ARBA00023274"/>
    </source>
</evidence>
<dbReference type="AlphaFoldDB" id="A0AAV9NZE2"/>
<dbReference type="SUPFAM" id="SSF50104">
    <property type="entry name" value="Translation proteins SH3-like domain"/>
    <property type="match status" value="1"/>
</dbReference>
<keyword evidence="3" id="KW-0687">Ribonucleoprotein</keyword>
<dbReference type="GO" id="GO:0006412">
    <property type="term" value="P:translation"/>
    <property type="evidence" value="ECO:0007669"/>
    <property type="project" value="InterPro"/>
</dbReference>
<gene>
    <name evidence="5" type="ORF">LTR77_010442</name>
</gene>
<evidence type="ECO:0000313" key="5">
    <source>
        <dbReference type="EMBL" id="KAK5163769.1"/>
    </source>
</evidence>
<dbReference type="GO" id="GO:0005840">
    <property type="term" value="C:ribosome"/>
    <property type="evidence" value="ECO:0007669"/>
    <property type="project" value="UniProtKB-KW"/>
</dbReference>
<dbReference type="GO" id="GO:0003723">
    <property type="term" value="F:RNA binding"/>
    <property type="evidence" value="ECO:0007669"/>
    <property type="project" value="InterPro"/>
</dbReference>
<evidence type="ECO:0000256" key="2">
    <source>
        <dbReference type="ARBA" id="ARBA00022980"/>
    </source>
</evidence>
<dbReference type="GO" id="GO:0003735">
    <property type="term" value="F:structural constituent of ribosome"/>
    <property type="evidence" value="ECO:0007669"/>
    <property type="project" value="InterPro"/>
</dbReference>
<dbReference type="EMBL" id="JAVRRT010000023">
    <property type="protein sequence ID" value="KAK5163769.1"/>
    <property type="molecule type" value="Genomic_DNA"/>
</dbReference>
<dbReference type="Gene3D" id="2.30.30.30">
    <property type="match status" value="1"/>
</dbReference>
<reference evidence="5 6" key="1">
    <citation type="submission" date="2023-08" db="EMBL/GenBank/DDBJ databases">
        <title>Black Yeasts Isolated from many extreme environments.</title>
        <authorList>
            <person name="Coleine C."/>
            <person name="Stajich J.E."/>
            <person name="Selbmann L."/>
        </authorList>
    </citation>
    <scope>NUCLEOTIDE SEQUENCE [LARGE SCALE GENOMIC DNA]</scope>
    <source>
        <strain evidence="5 6">CCFEE 5935</strain>
    </source>
</reference>
<evidence type="ECO:0000256" key="1">
    <source>
        <dbReference type="ARBA" id="ARBA00010618"/>
    </source>
</evidence>
<proteinExistence type="inferred from homology"/>
<dbReference type="GeneID" id="89931770"/>
<dbReference type="RefSeq" id="XP_064654171.1">
    <property type="nucleotide sequence ID" value="XM_064807662.1"/>
</dbReference>
<comment type="similarity">
    <text evidence="1">Belongs to the universal ribosomal protein uL24 family.</text>
</comment>
<dbReference type="PANTHER" id="PTHR12903">
    <property type="entry name" value="MITOCHONDRIAL RIBOSOMAL PROTEIN L24"/>
    <property type="match status" value="1"/>
</dbReference>
<keyword evidence="2" id="KW-0689">Ribosomal protein</keyword>
<dbReference type="SMART" id="SM00739">
    <property type="entry name" value="KOW"/>
    <property type="match status" value="1"/>
</dbReference>
<dbReference type="Pfam" id="PF22682">
    <property type="entry name" value="Ribosomal_uL24m-like"/>
    <property type="match status" value="1"/>
</dbReference>
<dbReference type="CDD" id="cd06089">
    <property type="entry name" value="KOW_RPL26"/>
    <property type="match status" value="1"/>
</dbReference>
<dbReference type="InterPro" id="IPR014722">
    <property type="entry name" value="Rib_uL2_dom2"/>
</dbReference>
<evidence type="ECO:0000259" key="4">
    <source>
        <dbReference type="SMART" id="SM00739"/>
    </source>
</evidence>
<accession>A0AAV9NZE2</accession>
<comment type="caution">
    <text evidence="5">The sequence shown here is derived from an EMBL/GenBank/DDBJ whole genome shotgun (WGS) entry which is preliminary data.</text>
</comment>
<evidence type="ECO:0000313" key="6">
    <source>
        <dbReference type="Proteomes" id="UP001337655"/>
    </source>
</evidence>
<sequence>MEKVAQRVKRLEAQASRKLKGRKQAVAAAERWERRFTRRRTISANNQNIKAARINRHIDWAAGPLAPRRDVGELGEKFGTVSIFDAAQPEREPEDRKWIPLDKGDRVVITYGRDRGKIGHVLEVDQERQAVAVKDLNMMDIWVPDWSKRSTQQEKSVSPQPRHVPAEHVKLVYPLPDPRDGRLRDVIIDRLEKVKLEPRREDYDKSAEPRKEFRAIPGAKTIIPWPEVPEDQPEEENDDDTPRITVDEITFRPYLLYPPMPTSVIDELRNKYSKFRTRHTWEYEQKLEAEAQREERRSQLGKTMRTPLQELAELRARQKAAEERQLSDEQLAKIGEVMAGERQKMTDTVARR</sequence>
<feature type="domain" description="KOW" evidence="4">
    <location>
        <begin position="100"/>
        <end position="127"/>
    </location>
</feature>
<dbReference type="InterPro" id="IPR008991">
    <property type="entry name" value="Translation_prot_SH3-like_sf"/>
</dbReference>
<protein>
    <recommendedName>
        <fullName evidence="4">KOW domain-containing protein</fullName>
    </recommendedName>
</protein>
<organism evidence="5 6">
    <name type="scientific">Saxophila tyrrhenica</name>
    <dbReference type="NCBI Taxonomy" id="1690608"/>
    <lineage>
        <taxon>Eukaryota</taxon>
        <taxon>Fungi</taxon>
        <taxon>Dikarya</taxon>
        <taxon>Ascomycota</taxon>
        <taxon>Pezizomycotina</taxon>
        <taxon>Dothideomycetes</taxon>
        <taxon>Dothideomycetidae</taxon>
        <taxon>Mycosphaerellales</taxon>
        <taxon>Extremaceae</taxon>
        <taxon>Saxophila</taxon>
    </lineage>
</organism>
<name>A0AAV9NZE2_9PEZI</name>
<dbReference type="InterPro" id="IPR005824">
    <property type="entry name" value="KOW"/>
</dbReference>
<dbReference type="GO" id="GO:1990904">
    <property type="term" value="C:ribonucleoprotein complex"/>
    <property type="evidence" value="ECO:0007669"/>
    <property type="project" value="UniProtKB-KW"/>
</dbReference>
<dbReference type="InterPro" id="IPR003256">
    <property type="entry name" value="Ribosomal_uL24"/>
</dbReference>
<dbReference type="Proteomes" id="UP001337655">
    <property type="component" value="Unassembled WGS sequence"/>
</dbReference>
<dbReference type="InterPro" id="IPR041988">
    <property type="entry name" value="Ribosomal_uL24_KOW"/>
</dbReference>
<keyword evidence="6" id="KW-1185">Reference proteome</keyword>